<keyword evidence="2" id="KW-1185">Reference proteome</keyword>
<protein>
    <submittedName>
        <fullName evidence="1">Uncharacterized protein</fullName>
    </submittedName>
</protein>
<evidence type="ECO:0000313" key="2">
    <source>
        <dbReference type="Proteomes" id="UP000232323"/>
    </source>
</evidence>
<evidence type="ECO:0000313" key="1">
    <source>
        <dbReference type="EMBL" id="GAX80518.1"/>
    </source>
</evidence>
<proteinExistence type="predicted"/>
<reference evidence="1 2" key="1">
    <citation type="submission" date="2017-08" db="EMBL/GenBank/DDBJ databases">
        <title>Acidophilic green algal genome provides insights into adaptation to an acidic environment.</title>
        <authorList>
            <person name="Hirooka S."/>
            <person name="Hirose Y."/>
            <person name="Kanesaki Y."/>
            <person name="Higuchi S."/>
            <person name="Fujiwara T."/>
            <person name="Onuma R."/>
            <person name="Era A."/>
            <person name="Ohbayashi R."/>
            <person name="Uzuka A."/>
            <person name="Nozaki H."/>
            <person name="Yoshikawa H."/>
            <person name="Miyagishima S.Y."/>
        </authorList>
    </citation>
    <scope>NUCLEOTIDE SEQUENCE [LARGE SCALE GENOMIC DNA]</scope>
    <source>
        <strain evidence="1 2">NIES-2499</strain>
    </source>
</reference>
<sequence length="125" mass="13786">MIVGSSAVLWCRVDIDIQMQVPHPLSPAPRPLLSLAATLVTKFTIQQLLPAFLQLLSVDLVDYECTWDYCAITDDPEDPDLLINCTCGGTRPRRKVSLPINPELVVDCKACPVSIITLKKRVKVG</sequence>
<accession>A0A250XBQ7</accession>
<name>A0A250XBQ7_9CHLO</name>
<dbReference type="Proteomes" id="UP000232323">
    <property type="component" value="Unassembled WGS sequence"/>
</dbReference>
<organism evidence="1 2">
    <name type="scientific">Chlamydomonas eustigma</name>
    <dbReference type="NCBI Taxonomy" id="1157962"/>
    <lineage>
        <taxon>Eukaryota</taxon>
        <taxon>Viridiplantae</taxon>
        <taxon>Chlorophyta</taxon>
        <taxon>core chlorophytes</taxon>
        <taxon>Chlorophyceae</taxon>
        <taxon>CS clade</taxon>
        <taxon>Chlamydomonadales</taxon>
        <taxon>Chlamydomonadaceae</taxon>
        <taxon>Chlamydomonas</taxon>
    </lineage>
</organism>
<dbReference type="AlphaFoldDB" id="A0A250XBQ7"/>
<dbReference type="EMBL" id="BEGY01000053">
    <property type="protein sequence ID" value="GAX80518.1"/>
    <property type="molecule type" value="Genomic_DNA"/>
</dbReference>
<comment type="caution">
    <text evidence="1">The sequence shown here is derived from an EMBL/GenBank/DDBJ whole genome shotgun (WGS) entry which is preliminary data.</text>
</comment>
<gene>
    <name evidence="1" type="ORF">CEUSTIGMA_g7956.t1</name>
</gene>